<accession>H8Z4W8</accession>
<sequence>MKLYVCGQAIVDSGYYYQNVRDDIGVALGALAAEIELGAQGYTVMKL</sequence>
<keyword evidence="2" id="KW-1185">Reference proteome</keyword>
<evidence type="ECO:0000313" key="2">
    <source>
        <dbReference type="Proteomes" id="UP000002964"/>
    </source>
</evidence>
<dbReference type="AlphaFoldDB" id="H8Z4W8"/>
<reference evidence="2" key="1">
    <citation type="submission" date="2011-06" db="EMBL/GenBank/DDBJ databases">
        <authorList>
            <consortium name="US DOE Joint Genome Institute (JGI-PGF)"/>
            <person name="Lucas S."/>
            <person name="Han J."/>
            <person name="Lapidus A."/>
            <person name="Cheng J.-F."/>
            <person name="Goodwin L."/>
            <person name="Pitluck S."/>
            <person name="Peters L."/>
            <person name="Land M.L."/>
            <person name="Hauser L."/>
            <person name="Vogl K."/>
            <person name="Liu Z."/>
            <person name="Overmann J."/>
            <person name="Frigaard N.-U."/>
            <person name="Bryant D.A."/>
            <person name="Woyke T.J."/>
        </authorList>
    </citation>
    <scope>NUCLEOTIDE SEQUENCE [LARGE SCALE GENOMIC DNA]</scope>
    <source>
        <strain evidence="2">970</strain>
    </source>
</reference>
<dbReference type="Proteomes" id="UP000002964">
    <property type="component" value="Unassembled WGS sequence"/>
</dbReference>
<gene>
    <name evidence="1" type="ORF">Thi970DRAFT_04006</name>
</gene>
<dbReference type="RefSeq" id="WP_009150778.1">
    <property type="nucleotide sequence ID" value="NZ_CP121471.1"/>
</dbReference>
<evidence type="ECO:0000313" key="1">
    <source>
        <dbReference type="EMBL" id="EIC20375.1"/>
    </source>
</evidence>
<organism evidence="1 2">
    <name type="scientific">Thiorhodovibrio frisius</name>
    <dbReference type="NCBI Taxonomy" id="631362"/>
    <lineage>
        <taxon>Bacteria</taxon>
        <taxon>Pseudomonadati</taxon>
        <taxon>Pseudomonadota</taxon>
        <taxon>Gammaproteobacteria</taxon>
        <taxon>Chromatiales</taxon>
        <taxon>Chromatiaceae</taxon>
        <taxon>Thiorhodovibrio</taxon>
    </lineage>
</organism>
<dbReference type="EMBL" id="JH603170">
    <property type="protein sequence ID" value="EIC20375.1"/>
    <property type="molecule type" value="Genomic_DNA"/>
</dbReference>
<dbReference type="HOGENOM" id="CLU_3174309_0_0_6"/>
<reference evidence="1 2" key="2">
    <citation type="submission" date="2011-11" db="EMBL/GenBank/DDBJ databases">
        <authorList>
            <consortium name="US DOE Joint Genome Institute"/>
            <person name="Lucas S."/>
            <person name="Han J."/>
            <person name="Lapidus A."/>
            <person name="Cheng J.-F."/>
            <person name="Goodwin L."/>
            <person name="Pitluck S."/>
            <person name="Peters L."/>
            <person name="Ovchinnikova G."/>
            <person name="Zhang X."/>
            <person name="Detter J.C."/>
            <person name="Han C."/>
            <person name="Tapia R."/>
            <person name="Land M."/>
            <person name="Hauser L."/>
            <person name="Kyrpides N."/>
            <person name="Ivanova N."/>
            <person name="Pagani I."/>
            <person name="Vogl K."/>
            <person name="Liu Z."/>
            <person name="Overmann J."/>
            <person name="Frigaard N.-U."/>
            <person name="Bryant D."/>
            <person name="Woyke T."/>
        </authorList>
    </citation>
    <scope>NUCLEOTIDE SEQUENCE [LARGE SCALE GENOMIC DNA]</scope>
    <source>
        <strain evidence="1 2">970</strain>
    </source>
</reference>
<proteinExistence type="predicted"/>
<protein>
    <submittedName>
        <fullName evidence="1">Uncharacterized protein</fullName>
    </submittedName>
</protein>
<name>H8Z4W8_9GAMM</name>